<dbReference type="EMBL" id="CP036281">
    <property type="protein sequence ID" value="QDU82503.1"/>
    <property type="molecule type" value="Genomic_DNA"/>
</dbReference>
<keyword evidence="2" id="KW-1185">Reference proteome</keyword>
<gene>
    <name evidence="1" type="ORF">Pla110_42610</name>
</gene>
<reference evidence="1 2" key="1">
    <citation type="submission" date="2019-02" db="EMBL/GenBank/DDBJ databases">
        <title>Deep-cultivation of Planctomycetes and their phenomic and genomic characterization uncovers novel biology.</title>
        <authorList>
            <person name="Wiegand S."/>
            <person name="Jogler M."/>
            <person name="Boedeker C."/>
            <person name="Pinto D."/>
            <person name="Vollmers J."/>
            <person name="Rivas-Marin E."/>
            <person name="Kohn T."/>
            <person name="Peeters S.H."/>
            <person name="Heuer A."/>
            <person name="Rast P."/>
            <person name="Oberbeckmann S."/>
            <person name="Bunk B."/>
            <person name="Jeske O."/>
            <person name="Meyerdierks A."/>
            <person name="Storesund J.E."/>
            <person name="Kallscheuer N."/>
            <person name="Luecker S."/>
            <person name="Lage O.M."/>
            <person name="Pohl T."/>
            <person name="Merkel B.J."/>
            <person name="Hornburger P."/>
            <person name="Mueller R.-W."/>
            <person name="Bruemmer F."/>
            <person name="Labrenz M."/>
            <person name="Spormann A.M."/>
            <person name="Op den Camp H."/>
            <person name="Overmann J."/>
            <person name="Amann R."/>
            <person name="Jetten M.S.M."/>
            <person name="Mascher T."/>
            <person name="Medema M.H."/>
            <person name="Devos D.P."/>
            <person name="Kaster A.-K."/>
            <person name="Ovreas L."/>
            <person name="Rohde M."/>
            <person name="Galperin M.Y."/>
            <person name="Jogler C."/>
        </authorList>
    </citation>
    <scope>NUCLEOTIDE SEQUENCE [LARGE SCALE GENOMIC DNA]</scope>
    <source>
        <strain evidence="1 2">Pla110</strain>
    </source>
</reference>
<dbReference type="KEGG" id="plon:Pla110_42610"/>
<evidence type="ECO:0000313" key="2">
    <source>
        <dbReference type="Proteomes" id="UP000317178"/>
    </source>
</evidence>
<sequence length="188" mass="21680">MKYSRNSIIVLLILAFPIAITTFIKGCVSLVEKKNIYQDMSTVVQEIINYRNSHGILPDTLNDIPNWPPEHLSKRVDIYYCNTPIQKIVTATYKKGYPAGMAPQMKYAFSKNDTLKDDPGWVSLSFFYDSSGYTKIIPTNEKPPPSELKNTLLKEINMLIKRYQGDDIYNTQKREHYTSKKQELLSTE</sequence>
<protein>
    <submittedName>
        <fullName evidence="1">Uncharacterized protein</fullName>
    </submittedName>
</protein>
<proteinExistence type="predicted"/>
<evidence type="ECO:0000313" key="1">
    <source>
        <dbReference type="EMBL" id="QDU82503.1"/>
    </source>
</evidence>
<dbReference type="AlphaFoldDB" id="A0A518CTF8"/>
<organism evidence="1 2">
    <name type="scientific">Polystyrenella longa</name>
    <dbReference type="NCBI Taxonomy" id="2528007"/>
    <lineage>
        <taxon>Bacteria</taxon>
        <taxon>Pseudomonadati</taxon>
        <taxon>Planctomycetota</taxon>
        <taxon>Planctomycetia</taxon>
        <taxon>Planctomycetales</taxon>
        <taxon>Planctomycetaceae</taxon>
        <taxon>Polystyrenella</taxon>
    </lineage>
</organism>
<name>A0A518CTF8_9PLAN</name>
<dbReference type="RefSeq" id="WP_144998761.1">
    <property type="nucleotide sequence ID" value="NZ_CP036281.1"/>
</dbReference>
<dbReference type="Proteomes" id="UP000317178">
    <property type="component" value="Chromosome"/>
</dbReference>
<accession>A0A518CTF8</accession>